<keyword evidence="2" id="KW-1185">Reference proteome</keyword>
<sequence>MTNPSTPSEPHPAVVPAVVPGISEDLPNDEASVLAATRTWLERAVIGLNLCPFAKAVHVKQQIRYVVSQSTEPEQLLGELEAELKLLADADPEQVEMTLLMHPRVLQDFIDYNDFLDIADQALERMELDGELQIASFHPDYQFEGTAFDDISNFSNRSPYPTLHLLRESSIDAAVEAFPDAADIYEHNIETLEKLGRRGWIELFKA</sequence>
<dbReference type="InterPro" id="IPR009858">
    <property type="entry name" value="DUF1415"/>
</dbReference>
<organism evidence="1 2">
    <name type="scientific">Sphaerotilus microaerophilus</name>
    <dbReference type="NCBI Taxonomy" id="2914710"/>
    <lineage>
        <taxon>Bacteria</taxon>
        <taxon>Pseudomonadati</taxon>
        <taxon>Pseudomonadota</taxon>
        <taxon>Betaproteobacteria</taxon>
        <taxon>Burkholderiales</taxon>
        <taxon>Sphaerotilaceae</taxon>
        <taxon>Sphaerotilus</taxon>
    </lineage>
</organism>
<dbReference type="EMBL" id="AP025730">
    <property type="protein sequence ID" value="BDI05574.1"/>
    <property type="molecule type" value="Genomic_DNA"/>
</dbReference>
<evidence type="ECO:0008006" key="3">
    <source>
        <dbReference type="Google" id="ProtNLM"/>
    </source>
</evidence>
<dbReference type="Pfam" id="PF07209">
    <property type="entry name" value="DUF1415"/>
    <property type="match status" value="1"/>
</dbReference>
<evidence type="ECO:0000313" key="2">
    <source>
        <dbReference type="Proteomes" id="UP001057498"/>
    </source>
</evidence>
<reference evidence="1" key="1">
    <citation type="submission" date="2022-04" db="EMBL/GenBank/DDBJ databases">
        <title>Whole genome sequence of Sphaerotilus sp. FB-5.</title>
        <authorList>
            <person name="Takeda M."/>
            <person name="Narihara S."/>
            <person name="Akimoto M."/>
            <person name="Akimoto R."/>
            <person name="Nishiyashiki S."/>
            <person name="Murakami T."/>
        </authorList>
    </citation>
    <scope>NUCLEOTIDE SEQUENCE</scope>
    <source>
        <strain evidence="1">FB-5</strain>
    </source>
</reference>
<name>A0ABM7YMC0_9BURK</name>
<dbReference type="Proteomes" id="UP001057498">
    <property type="component" value="Chromosome"/>
</dbReference>
<accession>A0ABM7YMC0</accession>
<dbReference type="RefSeq" id="WP_251973592.1">
    <property type="nucleotide sequence ID" value="NZ_AP025730.1"/>
</dbReference>
<protein>
    <recommendedName>
        <fullName evidence="3">DUF1415 domain-containing protein</fullName>
    </recommendedName>
</protein>
<evidence type="ECO:0000313" key="1">
    <source>
        <dbReference type="EMBL" id="BDI05574.1"/>
    </source>
</evidence>
<gene>
    <name evidence="1" type="ORF">CATMQ487_25440</name>
</gene>
<proteinExistence type="predicted"/>